<organism evidence="1 2">
    <name type="scientific">Globodera pallida</name>
    <name type="common">Potato cyst nematode worm</name>
    <name type="synonym">Heterodera pallida</name>
    <dbReference type="NCBI Taxonomy" id="36090"/>
    <lineage>
        <taxon>Eukaryota</taxon>
        <taxon>Metazoa</taxon>
        <taxon>Ecdysozoa</taxon>
        <taxon>Nematoda</taxon>
        <taxon>Chromadorea</taxon>
        <taxon>Rhabditida</taxon>
        <taxon>Tylenchina</taxon>
        <taxon>Tylenchomorpha</taxon>
        <taxon>Tylenchoidea</taxon>
        <taxon>Heteroderidae</taxon>
        <taxon>Heteroderinae</taxon>
        <taxon>Globodera</taxon>
    </lineage>
</organism>
<reference evidence="1" key="2">
    <citation type="submission" date="2014-05" db="EMBL/GenBank/DDBJ databases">
        <title>The genome and life-stage specific transcriptomes of Globodera pallida elucidate key aspects of plant parasitism by a cyst nematode.</title>
        <authorList>
            <person name="Cotton J.A."/>
            <person name="Lilley C.J."/>
            <person name="Jones L.M."/>
            <person name="Kikuchi T."/>
            <person name="Reid A.J."/>
            <person name="Thorpe P."/>
            <person name="Tsai I.J."/>
            <person name="Beasley H."/>
            <person name="Blok V."/>
            <person name="Cock P.J.A."/>
            <person name="Van den Akker S.E."/>
            <person name="Holroyd N."/>
            <person name="Hunt M."/>
            <person name="Mantelin S."/>
            <person name="Naghra H."/>
            <person name="Pain A."/>
            <person name="Palomares-Rius J.E."/>
            <person name="Zarowiecki M."/>
            <person name="Berriman M."/>
            <person name="Jones J.T."/>
            <person name="Urwin P.E."/>
        </authorList>
    </citation>
    <scope>NUCLEOTIDE SEQUENCE [LARGE SCALE GENOMIC DNA]</scope>
    <source>
        <strain evidence="1">Lindley</strain>
    </source>
</reference>
<evidence type="ECO:0000313" key="1">
    <source>
        <dbReference type="Proteomes" id="UP000050741"/>
    </source>
</evidence>
<name>A0A183BTY3_GLOPA</name>
<reference evidence="2" key="3">
    <citation type="submission" date="2016-06" db="UniProtKB">
        <authorList>
            <consortium name="WormBaseParasite"/>
        </authorList>
    </citation>
    <scope>IDENTIFICATION</scope>
</reference>
<accession>A0A183BTY3</accession>
<protein>
    <submittedName>
        <fullName evidence="2">DEAD domain-containing protein</fullName>
    </submittedName>
</protein>
<sequence>MPLTARKRTRERNGCAQGVSEGFANDGFLEGSEMDFQSATVVAAQLLCPLVVYARQLTQISMEGLRIKQVVYLELARLSTPHEWKVDEKKAHESLQAPAGTGKSVSAAACIADLLKKDPKAVTRESIRPAGGKLVAARPDNEMGMFLPFMGHRIRVKAPELDAMFEAVAIPCVVAKD</sequence>
<reference evidence="1" key="1">
    <citation type="submission" date="2013-12" db="EMBL/GenBank/DDBJ databases">
        <authorList>
            <person name="Aslett M."/>
        </authorList>
    </citation>
    <scope>NUCLEOTIDE SEQUENCE [LARGE SCALE GENOMIC DNA]</scope>
    <source>
        <strain evidence="1">Lindley</strain>
    </source>
</reference>
<evidence type="ECO:0000313" key="2">
    <source>
        <dbReference type="WBParaSite" id="GPLIN_000406900"/>
    </source>
</evidence>
<dbReference type="Proteomes" id="UP000050741">
    <property type="component" value="Unassembled WGS sequence"/>
</dbReference>
<proteinExistence type="predicted"/>
<dbReference type="AlphaFoldDB" id="A0A183BTY3"/>
<dbReference type="WBParaSite" id="GPLIN_000406900">
    <property type="protein sequence ID" value="GPLIN_000406900"/>
    <property type="gene ID" value="GPLIN_000406900"/>
</dbReference>
<keyword evidence="1" id="KW-1185">Reference proteome</keyword>